<evidence type="ECO:0000259" key="1">
    <source>
        <dbReference type="Pfam" id="PF01693"/>
    </source>
</evidence>
<keyword evidence="3" id="KW-1185">Reference proteome</keyword>
<organism evidence="2 3">
    <name type="scientific">Arachis hypogaea</name>
    <name type="common">Peanut</name>
    <dbReference type="NCBI Taxonomy" id="3818"/>
    <lineage>
        <taxon>Eukaryota</taxon>
        <taxon>Viridiplantae</taxon>
        <taxon>Streptophyta</taxon>
        <taxon>Embryophyta</taxon>
        <taxon>Tracheophyta</taxon>
        <taxon>Spermatophyta</taxon>
        <taxon>Magnoliopsida</taxon>
        <taxon>eudicotyledons</taxon>
        <taxon>Gunneridae</taxon>
        <taxon>Pentapetalae</taxon>
        <taxon>rosids</taxon>
        <taxon>fabids</taxon>
        <taxon>Fabales</taxon>
        <taxon>Fabaceae</taxon>
        <taxon>Papilionoideae</taxon>
        <taxon>50 kb inversion clade</taxon>
        <taxon>dalbergioids sensu lato</taxon>
        <taxon>Dalbergieae</taxon>
        <taxon>Pterocarpus clade</taxon>
        <taxon>Arachis</taxon>
    </lineage>
</organism>
<dbReference type="Proteomes" id="UP000289738">
    <property type="component" value="Chromosome A09"/>
</dbReference>
<dbReference type="Gene3D" id="3.40.970.10">
    <property type="entry name" value="Ribonuclease H1, N-terminal domain"/>
    <property type="match status" value="1"/>
</dbReference>
<dbReference type="AlphaFoldDB" id="A0A445BH88"/>
<dbReference type="Pfam" id="PF01693">
    <property type="entry name" value="Cauli_VI"/>
    <property type="match status" value="1"/>
</dbReference>
<dbReference type="InterPro" id="IPR011320">
    <property type="entry name" value="RNase_H1_N"/>
</dbReference>
<dbReference type="InterPro" id="IPR037056">
    <property type="entry name" value="RNase_H1_N_sf"/>
</dbReference>
<reference evidence="2 3" key="1">
    <citation type="submission" date="2019-01" db="EMBL/GenBank/DDBJ databases">
        <title>Sequencing of cultivated peanut Arachis hypogaea provides insights into genome evolution and oil improvement.</title>
        <authorList>
            <person name="Chen X."/>
        </authorList>
    </citation>
    <scope>NUCLEOTIDE SEQUENCE [LARGE SCALE GENOMIC DNA]</scope>
    <source>
        <strain evidence="3">cv. Fuhuasheng</strain>
        <tissue evidence="2">Leaves</tissue>
    </source>
</reference>
<dbReference type="EMBL" id="SDMP01000009">
    <property type="protein sequence ID" value="RYR38033.1"/>
    <property type="molecule type" value="Genomic_DNA"/>
</dbReference>
<comment type="caution">
    <text evidence="2">The sequence shown here is derived from an EMBL/GenBank/DDBJ whole genome shotgun (WGS) entry which is preliminary data.</text>
</comment>
<dbReference type="InterPro" id="IPR009027">
    <property type="entry name" value="Ribosomal_bL9/RNase_H1_N"/>
</dbReference>
<accession>A0A445BH88</accession>
<evidence type="ECO:0000313" key="3">
    <source>
        <dbReference type="Proteomes" id="UP000289738"/>
    </source>
</evidence>
<dbReference type="STRING" id="3818.A0A445BH88"/>
<sequence length="170" mass="19206">MATGKYRLYAVRSGKNPGIYTSWEDCKEEVNGFKDVEFKGFRLLRDAKAWLGLVDPPLPPPPLPKLHSGVHPRTGLLEQPFSLSTHFNGMQTPLGANTVPETSSTQFVLVEDMEVYLICVCCQLKLDYPVFNRREFFSDSGELLHGYWVTLQSQQHDVNWIVEGGLSSDE</sequence>
<feature type="domain" description="Ribonuclease H1 N-terminal" evidence="1">
    <location>
        <begin position="9"/>
        <end position="50"/>
    </location>
</feature>
<evidence type="ECO:0000313" key="2">
    <source>
        <dbReference type="EMBL" id="RYR38033.1"/>
    </source>
</evidence>
<protein>
    <recommendedName>
        <fullName evidence="1">Ribonuclease H1 N-terminal domain-containing protein</fullName>
    </recommendedName>
</protein>
<gene>
    <name evidence="2" type="ORF">Ahy_A09g042978</name>
</gene>
<proteinExistence type="predicted"/>
<dbReference type="SUPFAM" id="SSF55658">
    <property type="entry name" value="L9 N-domain-like"/>
    <property type="match status" value="1"/>
</dbReference>
<name>A0A445BH88_ARAHY</name>